<sequence>MSDEQDLAARQQALVQAVLARQGDVPGLAPLASIEGGVARGLDAYRLNARALSAKALAAVFPQLREWLGADSFGGMAWAFWRQAPPVHGDLALWGAGLATFLAAQPGVEEAPLDLARLEWALHEAERAADTALDAASLQLLATADPSRVGLRLRPGLQVLGAQSAGPLLVWRQGWRGASRPLGDGEAALLQALQSGIDLAAALDAALAAQADFDFGAWLQTALREDLLQAAYLL</sequence>
<keyword evidence="3" id="KW-1185">Reference proteome</keyword>
<evidence type="ECO:0000259" key="1">
    <source>
        <dbReference type="Pfam" id="PF09836"/>
    </source>
</evidence>
<dbReference type="EMBL" id="JAXCLA010000004">
    <property type="protein sequence ID" value="MDY0745593.1"/>
    <property type="molecule type" value="Genomic_DNA"/>
</dbReference>
<protein>
    <submittedName>
        <fullName evidence="2">DNA-binding domain-containing protein</fullName>
    </submittedName>
</protein>
<comment type="caution">
    <text evidence="2">The sequence shown here is derived from an EMBL/GenBank/DDBJ whole genome shotgun (WGS) entry which is preliminary data.</text>
</comment>
<dbReference type="RefSeq" id="WP_320423496.1">
    <property type="nucleotide sequence ID" value="NZ_JAXCLA010000004.1"/>
</dbReference>
<dbReference type="Proteomes" id="UP001285263">
    <property type="component" value="Unassembled WGS sequence"/>
</dbReference>
<dbReference type="InterPro" id="IPR018640">
    <property type="entry name" value="DUF2063"/>
</dbReference>
<dbReference type="Pfam" id="PF09836">
    <property type="entry name" value="DUF2063"/>
    <property type="match status" value="1"/>
</dbReference>
<name>A0ABU5DIM6_9BURK</name>
<feature type="domain" description="Putative DNA-binding" evidence="1">
    <location>
        <begin position="10"/>
        <end position="102"/>
    </location>
</feature>
<evidence type="ECO:0000313" key="2">
    <source>
        <dbReference type="EMBL" id="MDY0745593.1"/>
    </source>
</evidence>
<proteinExistence type="predicted"/>
<dbReference type="GO" id="GO:0003677">
    <property type="term" value="F:DNA binding"/>
    <property type="evidence" value="ECO:0007669"/>
    <property type="project" value="UniProtKB-KW"/>
</dbReference>
<organism evidence="2 3">
    <name type="scientific">Roseateles agri</name>
    <dbReference type="NCBI Taxonomy" id="3098619"/>
    <lineage>
        <taxon>Bacteria</taxon>
        <taxon>Pseudomonadati</taxon>
        <taxon>Pseudomonadota</taxon>
        <taxon>Betaproteobacteria</taxon>
        <taxon>Burkholderiales</taxon>
        <taxon>Sphaerotilaceae</taxon>
        <taxon>Roseateles</taxon>
    </lineage>
</organism>
<keyword evidence="2" id="KW-0238">DNA-binding</keyword>
<gene>
    <name evidence="2" type="ORF">SNE35_13820</name>
</gene>
<reference evidence="2 3" key="1">
    <citation type="submission" date="2023-11" db="EMBL/GenBank/DDBJ databases">
        <title>Paucibacter sp. nov., isolated from fresh soil in Korea.</title>
        <authorList>
            <person name="Le N.T.T."/>
        </authorList>
    </citation>
    <scope>NUCLEOTIDE SEQUENCE [LARGE SCALE GENOMIC DNA]</scope>
    <source>
        <strain evidence="2 3">R3-3</strain>
    </source>
</reference>
<evidence type="ECO:0000313" key="3">
    <source>
        <dbReference type="Proteomes" id="UP001285263"/>
    </source>
</evidence>
<accession>A0ABU5DIM6</accession>